<protein>
    <submittedName>
        <fullName evidence="1">DUF2871 domain-containing protein</fullName>
    </submittedName>
</protein>
<dbReference type="Pfam" id="PF11070">
    <property type="entry name" value="DUF2871"/>
    <property type="match status" value="1"/>
</dbReference>
<dbReference type="Proteomes" id="UP000275951">
    <property type="component" value="Chromosome"/>
</dbReference>
<reference evidence="1 2" key="1">
    <citation type="submission" date="2018-11" db="EMBL/GenBank/DDBJ databases">
        <title>Multidrug-resistant genes are associated with an 42-kb island TGI1 carrying a complex class 1 integron in a Trueperella pyogenes.</title>
        <authorList>
            <person name="Dong W."/>
        </authorList>
    </citation>
    <scope>NUCLEOTIDE SEQUENCE [LARGE SCALE GENOMIC DNA]</scope>
    <source>
        <strain evidence="1 2">TP4</strain>
    </source>
</reference>
<dbReference type="RefSeq" id="WP_126714318.1">
    <property type="nucleotide sequence ID" value="NZ_CP033903.1"/>
</dbReference>
<dbReference type="EMBL" id="CP033905">
    <property type="protein sequence ID" value="AZR07034.1"/>
    <property type="molecule type" value="Genomic_DNA"/>
</dbReference>
<proteinExistence type="predicted"/>
<name>A0A3Q9GG58_9ACTO</name>
<evidence type="ECO:0000313" key="1">
    <source>
        <dbReference type="EMBL" id="AZR07034.1"/>
    </source>
</evidence>
<gene>
    <name evidence="1" type="ORF">EBQ10_06805</name>
</gene>
<accession>A0A3Q9GG58</accession>
<evidence type="ECO:0000313" key="2">
    <source>
        <dbReference type="Proteomes" id="UP000275951"/>
    </source>
</evidence>
<organism evidence="1 2">
    <name type="scientific">Trueperella pyogenes</name>
    <dbReference type="NCBI Taxonomy" id="1661"/>
    <lineage>
        <taxon>Bacteria</taxon>
        <taxon>Bacillati</taxon>
        <taxon>Actinomycetota</taxon>
        <taxon>Actinomycetes</taxon>
        <taxon>Actinomycetales</taxon>
        <taxon>Actinomycetaceae</taxon>
        <taxon>Trueperella</taxon>
    </lineage>
</organism>
<dbReference type="AlphaFoldDB" id="A0A3Q9GG58"/>
<sequence length="141" mass="14926">MKNLWLLAATYAGLGLLAGFFYRMMTMNMEVVPATQLSTVHTHLLALGMMVMLILLALDAALKISGTRSFTIFCWTYNAGVLTTAGVMVWHGLIQLDGGQGGGAVAGIAGIGHILLTVGLISLFVSLSAPVKRAAERAHRP</sequence>
<dbReference type="InterPro" id="IPR021299">
    <property type="entry name" value="DUF2871"/>
</dbReference>